<accession>A0ABQ2XPZ4</accession>
<organism evidence="2 3">
    <name type="scientific">Undibacterium squillarum</name>
    <dbReference type="NCBI Taxonomy" id="1131567"/>
    <lineage>
        <taxon>Bacteria</taxon>
        <taxon>Pseudomonadati</taxon>
        <taxon>Pseudomonadota</taxon>
        <taxon>Betaproteobacteria</taxon>
        <taxon>Burkholderiales</taxon>
        <taxon>Oxalobacteraceae</taxon>
        <taxon>Undibacterium</taxon>
    </lineage>
</organism>
<feature type="compositionally biased region" description="Basic and acidic residues" evidence="1">
    <location>
        <begin position="41"/>
        <end position="58"/>
    </location>
</feature>
<gene>
    <name evidence="2" type="ORF">GCM10010946_01580</name>
</gene>
<dbReference type="EMBL" id="BMYU01000001">
    <property type="protein sequence ID" value="GGX28483.1"/>
    <property type="molecule type" value="Genomic_DNA"/>
</dbReference>
<feature type="compositionally biased region" description="Basic residues" evidence="1">
    <location>
        <begin position="70"/>
        <end position="82"/>
    </location>
</feature>
<keyword evidence="3" id="KW-1185">Reference proteome</keyword>
<evidence type="ECO:0008006" key="4">
    <source>
        <dbReference type="Google" id="ProtNLM"/>
    </source>
</evidence>
<sequence>MFPIKVLKLFQGYDNQAATAVKHVSADKSEAAAITDAGWPETDRRSRIADRRQQDRRMQQVSILLNTRKAQGRRHSGGRRKSDHPEVRYSFSVKG</sequence>
<reference evidence="3" key="1">
    <citation type="journal article" date="2019" name="Int. J. Syst. Evol. Microbiol.">
        <title>The Global Catalogue of Microorganisms (GCM) 10K type strain sequencing project: providing services to taxonomists for standard genome sequencing and annotation.</title>
        <authorList>
            <consortium name="The Broad Institute Genomics Platform"/>
            <consortium name="The Broad Institute Genome Sequencing Center for Infectious Disease"/>
            <person name="Wu L."/>
            <person name="Ma J."/>
        </authorList>
    </citation>
    <scope>NUCLEOTIDE SEQUENCE [LARGE SCALE GENOMIC DNA]</scope>
    <source>
        <strain evidence="3">KCTC 23917</strain>
    </source>
</reference>
<name>A0ABQ2XPZ4_9BURK</name>
<evidence type="ECO:0000313" key="3">
    <source>
        <dbReference type="Proteomes" id="UP000653343"/>
    </source>
</evidence>
<evidence type="ECO:0000256" key="1">
    <source>
        <dbReference type="SAM" id="MobiDB-lite"/>
    </source>
</evidence>
<protein>
    <recommendedName>
        <fullName evidence="4">Transposase</fullName>
    </recommendedName>
</protein>
<comment type="caution">
    <text evidence="2">The sequence shown here is derived from an EMBL/GenBank/DDBJ whole genome shotgun (WGS) entry which is preliminary data.</text>
</comment>
<evidence type="ECO:0000313" key="2">
    <source>
        <dbReference type="EMBL" id="GGX28483.1"/>
    </source>
</evidence>
<proteinExistence type="predicted"/>
<dbReference type="Proteomes" id="UP000653343">
    <property type="component" value="Unassembled WGS sequence"/>
</dbReference>
<feature type="region of interest" description="Disordered" evidence="1">
    <location>
        <begin position="38"/>
        <end position="95"/>
    </location>
</feature>